<keyword evidence="2" id="KW-1185">Reference proteome</keyword>
<gene>
    <name evidence="1" type="ORF">SS50377_26481</name>
</gene>
<accession>A0A9P8RX52</accession>
<organism evidence="1 2">
    <name type="scientific">Spironucleus salmonicida</name>
    <dbReference type="NCBI Taxonomy" id="348837"/>
    <lineage>
        <taxon>Eukaryota</taxon>
        <taxon>Metamonada</taxon>
        <taxon>Diplomonadida</taxon>
        <taxon>Hexamitidae</taxon>
        <taxon>Hexamitinae</taxon>
        <taxon>Spironucleus</taxon>
    </lineage>
</organism>
<dbReference type="EMBL" id="AUWU02000006">
    <property type="protein sequence ID" value="KAH0572271.1"/>
    <property type="molecule type" value="Genomic_DNA"/>
</dbReference>
<dbReference type="AlphaFoldDB" id="A0A9P8RX52"/>
<dbReference type="RefSeq" id="XP_067763044.1">
    <property type="nucleotide sequence ID" value="XM_067910288.1"/>
</dbReference>
<sequence>MVMDKDTNKEARKADKTAKMDPEQVAYLAKMKSIAAEKANVKSNGKKK</sequence>
<proteinExistence type="predicted"/>
<reference evidence="1 2" key="1">
    <citation type="journal article" date="2014" name="PLoS Genet.">
        <title>The Genome of Spironucleus salmonicida Highlights a Fish Pathogen Adapted to Fluctuating Environments.</title>
        <authorList>
            <person name="Xu F."/>
            <person name="Jerlstrom-Hultqvist J."/>
            <person name="Einarsson E."/>
            <person name="Astvaldsson A."/>
            <person name="Svard S.G."/>
            <person name="Andersson J.O."/>
        </authorList>
    </citation>
    <scope>NUCLEOTIDE SEQUENCE [LARGE SCALE GENOMIC DNA]</scope>
    <source>
        <strain evidence="1 2">ATCC 50377</strain>
    </source>
</reference>
<dbReference type="GeneID" id="94300504"/>
<protein>
    <submittedName>
        <fullName evidence="1">Uncharacterized protein</fullName>
    </submittedName>
</protein>
<dbReference type="KEGG" id="ssao:94300504"/>
<dbReference type="Proteomes" id="UP000018208">
    <property type="component" value="Unassembled WGS sequence"/>
</dbReference>
<evidence type="ECO:0000313" key="1">
    <source>
        <dbReference type="EMBL" id="KAH0572271.1"/>
    </source>
</evidence>
<name>A0A9P8RX52_9EUKA</name>
<comment type="caution">
    <text evidence="1">The sequence shown here is derived from an EMBL/GenBank/DDBJ whole genome shotgun (WGS) entry which is preliminary data.</text>
</comment>
<evidence type="ECO:0000313" key="2">
    <source>
        <dbReference type="Proteomes" id="UP000018208"/>
    </source>
</evidence>